<keyword evidence="4 7" id="KW-0812">Transmembrane</keyword>
<sequence length="359" mass="38614">MAGSRESNFPESEDNMEEPAEKMDGIEDDHSATSTLLGSDTEPGAHLDLEKSNAQISASQGTNDSNRIHLTAWMVANTLATIGIVFANKAIFSTPTFRHSQLSFASFHFLVTFLTLHILSRPSIALFTTQHIRIMTMVPLAIAMCLNVVLMNLSLTYSSITFYQIARILLTPAVAAINFFFYRMKIPRAAVLSLVPMCFGVGMISYYEPKPAAAEAVTGSIDAIGVSLALAGVAVSAIYMVWIASYQRKLEINSFQLLYNQAPIGGVLLLAVMPWIDSVPSFDSTTSSIWAMIALSAACAVIINISQFFIIAGAGPVSSTVAGHVKTCAIVILGWVASGQRVTDRSMFGVLLAIASIIM</sequence>
<organism evidence="10 11">
    <name type="scientific">Heterodermia speciosa</name>
    <dbReference type="NCBI Taxonomy" id="116794"/>
    <lineage>
        <taxon>Eukaryota</taxon>
        <taxon>Fungi</taxon>
        <taxon>Dikarya</taxon>
        <taxon>Ascomycota</taxon>
        <taxon>Pezizomycotina</taxon>
        <taxon>Lecanoromycetes</taxon>
        <taxon>OSLEUM clade</taxon>
        <taxon>Lecanoromycetidae</taxon>
        <taxon>Caliciales</taxon>
        <taxon>Physciaceae</taxon>
        <taxon>Heterodermia</taxon>
    </lineage>
</organism>
<dbReference type="EMBL" id="CAJPDS010000009">
    <property type="protein sequence ID" value="CAF9910731.1"/>
    <property type="molecule type" value="Genomic_DNA"/>
</dbReference>
<feature type="compositionally biased region" description="Basic and acidic residues" evidence="8">
    <location>
        <begin position="19"/>
        <end position="31"/>
    </location>
</feature>
<feature type="transmembrane region" description="Helical" evidence="7">
    <location>
        <begin position="70"/>
        <end position="91"/>
    </location>
</feature>
<proteinExistence type="inferred from homology"/>
<evidence type="ECO:0000256" key="1">
    <source>
        <dbReference type="ARBA" id="ARBA00003420"/>
    </source>
</evidence>
<comment type="subcellular location">
    <subcellularLocation>
        <location evidence="7">Golgi apparatus membrane</location>
        <topology evidence="7">Multi-pass membrane protein</topology>
    </subcellularLocation>
    <subcellularLocation>
        <location evidence="7">Cytoplasmic vesicle membrane</location>
        <topology evidence="7">Multi-pass membrane protein</topology>
    </subcellularLocation>
    <subcellularLocation>
        <location evidence="7">Endoplasmic reticulum membrane</location>
        <topology evidence="7">Multi-pass membrane protein</topology>
    </subcellularLocation>
</comment>
<dbReference type="Pfam" id="PF00892">
    <property type="entry name" value="EamA"/>
    <property type="match status" value="1"/>
</dbReference>
<feature type="transmembrane region" description="Helical" evidence="7">
    <location>
        <begin position="223"/>
        <end position="245"/>
    </location>
</feature>
<evidence type="ECO:0000313" key="11">
    <source>
        <dbReference type="Proteomes" id="UP000664521"/>
    </source>
</evidence>
<gene>
    <name evidence="10" type="ORF">HETSPECPRED_010162</name>
</gene>
<keyword evidence="7" id="KW-0813">Transport</keyword>
<dbReference type="GO" id="GO:0005789">
    <property type="term" value="C:endoplasmic reticulum membrane"/>
    <property type="evidence" value="ECO:0007669"/>
    <property type="project" value="UniProtKB-SubCell"/>
</dbReference>
<feature type="region of interest" description="Disordered" evidence="8">
    <location>
        <begin position="1"/>
        <end position="44"/>
    </location>
</feature>
<protein>
    <recommendedName>
        <fullName evidence="7">GDP-mannose transporter</fullName>
        <shortName evidence="7">GMT</shortName>
    </recommendedName>
</protein>
<dbReference type="Proteomes" id="UP000664521">
    <property type="component" value="Unassembled WGS sequence"/>
</dbReference>
<feature type="transmembrane region" description="Helical" evidence="7">
    <location>
        <begin position="103"/>
        <end position="120"/>
    </location>
</feature>
<evidence type="ECO:0000256" key="5">
    <source>
        <dbReference type="ARBA" id="ARBA00022989"/>
    </source>
</evidence>
<keyword evidence="7" id="KW-0256">Endoplasmic reticulum</keyword>
<feature type="transmembrane region" description="Helical" evidence="7">
    <location>
        <begin position="189"/>
        <end position="207"/>
    </location>
</feature>
<dbReference type="AlphaFoldDB" id="A0A8H3EXP9"/>
<dbReference type="GO" id="GO:0030659">
    <property type="term" value="C:cytoplasmic vesicle membrane"/>
    <property type="evidence" value="ECO:0007669"/>
    <property type="project" value="UniProtKB-SubCell"/>
</dbReference>
<evidence type="ECO:0000256" key="7">
    <source>
        <dbReference type="RuleBase" id="RU367097"/>
    </source>
</evidence>
<keyword evidence="6 7" id="KW-0472">Membrane</keyword>
<dbReference type="InterPro" id="IPR050186">
    <property type="entry name" value="TPT_transporter"/>
</dbReference>
<dbReference type="InterPro" id="IPR000620">
    <property type="entry name" value="EamA_dom"/>
</dbReference>
<feature type="transmembrane region" description="Helical" evidence="7">
    <location>
        <begin position="132"/>
        <end position="155"/>
    </location>
</feature>
<comment type="function">
    <text evidence="1 7">Involved in the import of GDP-mannose from the cytoplasm into the Golgi lumen.</text>
</comment>
<dbReference type="GO" id="GO:0000139">
    <property type="term" value="C:Golgi membrane"/>
    <property type="evidence" value="ECO:0007669"/>
    <property type="project" value="UniProtKB-SubCell"/>
</dbReference>
<feature type="transmembrane region" description="Helical" evidence="7">
    <location>
        <begin position="288"/>
        <end position="311"/>
    </location>
</feature>
<evidence type="ECO:0000313" key="10">
    <source>
        <dbReference type="EMBL" id="CAF9910731.1"/>
    </source>
</evidence>
<comment type="subunit">
    <text evidence="3 7">Homooligomer.</text>
</comment>
<evidence type="ECO:0000256" key="3">
    <source>
        <dbReference type="ARBA" id="ARBA00011182"/>
    </source>
</evidence>
<evidence type="ECO:0000259" key="9">
    <source>
        <dbReference type="Pfam" id="PF00892"/>
    </source>
</evidence>
<comment type="caution">
    <text evidence="10">The sequence shown here is derived from an EMBL/GenBank/DDBJ whole genome shotgun (WGS) entry which is preliminary data.</text>
</comment>
<dbReference type="PANTHER" id="PTHR11132">
    <property type="entry name" value="SOLUTE CARRIER FAMILY 35"/>
    <property type="match status" value="1"/>
</dbReference>
<keyword evidence="11" id="KW-1185">Reference proteome</keyword>
<keyword evidence="7" id="KW-0333">Golgi apparatus</keyword>
<evidence type="ECO:0000256" key="2">
    <source>
        <dbReference type="ARBA" id="ARBA00010425"/>
    </source>
</evidence>
<feature type="transmembrane region" description="Helical" evidence="7">
    <location>
        <begin position="257"/>
        <end position="276"/>
    </location>
</feature>
<evidence type="ECO:0000256" key="4">
    <source>
        <dbReference type="ARBA" id="ARBA00022692"/>
    </source>
</evidence>
<feature type="transmembrane region" description="Helical" evidence="7">
    <location>
        <begin position="161"/>
        <end position="182"/>
    </location>
</feature>
<keyword evidence="7" id="KW-0762">Sugar transport</keyword>
<name>A0A8H3EXP9_9LECA</name>
<keyword evidence="7" id="KW-0968">Cytoplasmic vesicle</keyword>
<reference evidence="10" key="1">
    <citation type="submission" date="2021-03" db="EMBL/GenBank/DDBJ databases">
        <authorList>
            <person name="Tagirdzhanova G."/>
        </authorList>
    </citation>
    <scope>NUCLEOTIDE SEQUENCE</scope>
</reference>
<comment type="similarity">
    <text evidence="2 7">Belongs to the TPT transporter family. SLC35D subfamily.</text>
</comment>
<keyword evidence="5 7" id="KW-1133">Transmembrane helix</keyword>
<feature type="domain" description="EamA" evidence="9">
    <location>
        <begin position="224"/>
        <end position="359"/>
    </location>
</feature>
<accession>A0A8H3EXP9</accession>
<feature type="compositionally biased region" description="Polar residues" evidence="8">
    <location>
        <begin position="1"/>
        <end position="10"/>
    </location>
</feature>
<evidence type="ECO:0000256" key="8">
    <source>
        <dbReference type="SAM" id="MobiDB-lite"/>
    </source>
</evidence>
<evidence type="ECO:0000256" key="6">
    <source>
        <dbReference type="ARBA" id="ARBA00023136"/>
    </source>
</evidence>
<dbReference type="OrthoDB" id="5547497at2759"/>